<dbReference type="SUPFAM" id="SSF50729">
    <property type="entry name" value="PH domain-like"/>
    <property type="match status" value="1"/>
</dbReference>
<dbReference type="PRINTS" id="PR00887">
    <property type="entry name" value="SSRCOGNITION"/>
</dbReference>
<keyword evidence="5 10" id="KW-0805">Transcription regulation</keyword>
<feature type="domain" description="HMG box" evidence="12">
    <location>
        <begin position="555"/>
        <end position="621"/>
    </location>
</feature>
<dbReference type="CDD" id="cd13230">
    <property type="entry name" value="PH1_SSRP1-like"/>
    <property type="match status" value="1"/>
</dbReference>
<evidence type="ECO:0000256" key="7">
    <source>
        <dbReference type="ARBA" id="ARBA00023204"/>
    </source>
</evidence>
<evidence type="ECO:0000256" key="2">
    <source>
        <dbReference type="ARBA" id="ARBA00022454"/>
    </source>
</evidence>
<feature type="DNA-binding region" description="HMG box" evidence="9">
    <location>
        <begin position="555"/>
        <end position="621"/>
    </location>
</feature>
<keyword evidence="3 10" id="KW-0235">DNA replication</keyword>
<dbReference type="Gene3D" id="2.30.29.30">
    <property type="entry name" value="Pleckstrin-homology domain (PH domain)/Phosphotyrosine-binding domain (PTB)"/>
    <property type="match status" value="2"/>
</dbReference>
<evidence type="ECO:0000256" key="10">
    <source>
        <dbReference type="RuleBase" id="RU364013"/>
    </source>
</evidence>
<keyword evidence="14" id="KW-1185">Reference proteome</keyword>
<dbReference type="InterPro" id="IPR048993">
    <property type="entry name" value="SSRP1-like_PH1"/>
</dbReference>
<comment type="similarity">
    <text evidence="1 10">Belongs to the SSRP1 family.</text>
</comment>
<keyword evidence="7 10" id="KW-0234">DNA repair</keyword>
<keyword evidence="9" id="KW-0238">DNA-binding</keyword>
<feature type="region of interest" description="Disordered" evidence="11">
    <location>
        <begin position="590"/>
        <end position="726"/>
    </location>
</feature>
<dbReference type="Gene3D" id="2.30.29.220">
    <property type="entry name" value="Structure-specific recognition protein (SSRP1)"/>
    <property type="match status" value="1"/>
</dbReference>
<dbReference type="InterPro" id="IPR038167">
    <property type="entry name" value="SSRP1_sf"/>
</dbReference>
<feature type="compositionally biased region" description="Gly residues" evidence="11">
    <location>
        <begin position="715"/>
        <end position="726"/>
    </location>
</feature>
<dbReference type="Gene3D" id="2.30.29.150">
    <property type="match status" value="1"/>
</dbReference>
<evidence type="ECO:0000256" key="6">
    <source>
        <dbReference type="ARBA" id="ARBA00023163"/>
    </source>
</evidence>
<feature type="region of interest" description="Disordered" evidence="11">
    <location>
        <begin position="462"/>
        <end position="560"/>
    </location>
</feature>
<feature type="compositionally biased region" description="Basic and acidic residues" evidence="11">
    <location>
        <begin position="484"/>
        <end position="494"/>
    </location>
</feature>
<dbReference type="InterPro" id="IPR013719">
    <property type="entry name" value="RTT106/SPT16-like_middle_dom"/>
</dbReference>
<organism evidence="13 14">
    <name type="scientific">Orchesella dallaii</name>
    <dbReference type="NCBI Taxonomy" id="48710"/>
    <lineage>
        <taxon>Eukaryota</taxon>
        <taxon>Metazoa</taxon>
        <taxon>Ecdysozoa</taxon>
        <taxon>Arthropoda</taxon>
        <taxon>Hexapoda</taxon>
        <taxon>Collembola</taxon>
        <taxon>Entomobryomorpha</taxon>
        <taxon>Entomobryoidea</taxon>
        <taxon>Orchesellidae</taxon>
        <taxon>Orchesellinae</taxon>
        <taxon>Orchesella</taxon>
    </lineage>
</organism>
<dbReference type="SUPFAM" id="SSF47095">
    <property type="entry name" value="HMG-box"/>
    <property type="match status" value="1"/>
</dbReference>
<dbReference type="InterPro" id="IPR011993">
    <property type="entry name" value="PH-like_dom_sf"/>
</dbReference>
<comment type="caution">
    <text evidence="13">The sequence shown here is derived from an EMBL/GenBank/DDBJ whole genome shotgun (WGS) entry which is preliminary data.</text>
</comment>
<accession>A0ABP1PQL2</accession>
<feature type="region of interest" description="Disordered" evidence="11">
    <location>
        <begin position="435"/>
        <end position="454"/>
    </location>
</feature>
<proteinExistence type="inferred from homology"/>
<dbReference type="InterPro" id="IPR000969">
    <property type="entry name" value="SSRP1/POB3"/>
</dbReference>
<dbReference type="Pfam" id="PF21103">
    <property type="entry name" value="PH1_SSRP1-like"/>
    <property type="match status" value="1"/>
</dbReference>
<reference evidence="13 14" key="1">
    <citation type="submission" date="2024-08" db="EMBL/GenBank/DDBJ databases">
        <authorList>
            <person name="Cucini C."/>
            <person name="Frati F."/>
        </authorList>
    </citation>
    <scope>NUCLEOTIDE SEQUENCE [LARGE SCALE GENOMIC DNA]</scope>
</reference>
<evidence type="ECO:0000256" key="1">
    <source>
        <dbReference type="ARBA" id="ARBA00010060"/>
    </source>
</evidence>
<evidence type="ECO:0000256" key="5">
    <source>
        <dbReference type="ARBA" id="ARBA00023015"/>
    </source>
</evidence>
<dbReference type="SMART" id="SM00398">
    <property type="entry name" value="HMG"/>
    <property type="match status" value="1"/>
</dbReference>
<feature type="compositionally biased region" description="Basic residues" evidence="11">
    <location>
        <begin position="525"/>
        <end position="534"/>
    </location>
</feature>
<keyword evidence="2 10" id="KW-0158">Chromosome</keyword>
<evidence type="ECO:0000313" key="13">
    <source>
        <dbReference type="EMBL" id="CAL8072227.1"/>
    </source>
</evidence>
<evidence type="ECO:0000313" key="14">
    <source>
        <dbReference type="Proteomes" id="UP001642540"/>
    </source>
</evidence>
<feature type="compositionally biased region" description="Basic and acidic residues" evidence="11">
    <location>
        <begin position="618"/>
        <end position="628"/>
    </location>
</feature>
<dbReference type="Pfam" id="PF03531">
    <property type="entry name" value="SSrecog"/>
    <property type="match status" value="1"/>
</dbReference>
<keyword evidence="4 10" id="KW-0227">DNA damage</keyword>
<dbReference type="CDD" id="cd21994">
    <property type="entry name" value="HMG-box_SSRP1-like"/>
    <property type="match status" value="1"/>
</dbReference>
<evidence type="ECO:0000256" key="4">
    <source>
        <dbReference type="ARBA" id="ARBA00022763"/>
    </source>
</evidence>
<dbReference type="PROSITE" id="PS50118">
    <property type="entry name" value="HMG_BOX_2"/>
    <property type="match status" value="1"/>
</dbReference>
<comment type="function">
    <text evidence="10">Component of the FACT complex, a general chromatin factor that acts to reorganize nucleosomes. The FACT complex is involved in multiple processes that require DNA as a template such as mRNA elongation, DNA replication and DNA repair. During transcription elongation the FACT complex acts as a histone chaperone that both destabilizes and restores nucleosomal structure. It facilitates the passage of RNA polymerase II and transcription by promoting the dissociation of one histone H2A-H2B dimer from the nucleosome, then subsequently promotes the reestablishment of the nucleosome following the passage of RNA polymerase II.</text>
</comment>
<dbReference type="SMART" id="SM01287">
    <property type="entry name" value="Rtt106"/>
    <property type="match status" value="1"/>
</dbReference>
<dbReference type="EMBL" id="CAXLJM020000007">
    <property type="protein sequence ID" value="CAL8072227.1"/>
    <property type="molecule type" value="Genomic_DNA"/>
</dbReference>
<evidence type="ECO:0000256" key="11">
    <source>
        <dbReference type="SAM" id="MobiDB-lite"/>
    </source>
</evidence>
<name>A0ABP1PQL2_9HEXA</name>
<dbReference type="PANTHER" id="PTHR45849">
    <property type="entry name" value="FACT COMPLEX SUBUNIT SSRP1"/>
    <property type="match status" value="1"/>
</dbReference>
<dbReference type="Gene3D" id="1.10.30.10">
    <property type="entry name" value="High mobility group box domain"/>
    <property type="match status" value="1"/>
</dbReference>
<dbReference type="InterPro" id="IPR035417">
    <property type="entry name" value="SSRP1/POB3_N"/>
</dbReference>
<keyword evidence="6 10" id="KW-0804">Transcription</keyword>
<dbReference type="Pfam" id="PF08512">
    <property type="entry name" value="Rttp106-like_middle"/>
    <property type="match status" value="1"/>
</dbReference>
<dbReference type="Pfam" id="PF17292">
    <property type="entry name" value="POB3_N"/>
    <property type="match status" value="1"/>
</dbReference>
<evidence type="ECO:0000256" key="8">
    <source>
        <dbReference type="ARBA" id="ARBA00023242"/>
    </source>
</evidence>
<dbReference type="InterPro" id="IPR036910">
    <property type="entry name" value="HMG_box_dom_sf"/>
</dbReference>
<dbReference type="Pfam" id="PF00505">
    <property type="entry name" value="HMG_box"/>
    <property type="match status" value="1"/>
</dbReference>
<evidence type="ECO:0000259" key="12">
    <source>
        <dbReference type="PROSITE" id="PS50118"/>
    </source>
</evidence>
<comment type="subcellular location">
    <subcellularLocation>
        <location evidence="10">Nucleus</location>
    </subcellularLocation>
    <subcellularLocation>
        <location evidence="10">Chromosome</location>
    </subcellularLocation>
</comment>
<dbReference type="InterPro" id="IPR050454">
    <property type="entry name" value="RTT106/SSRP1_HistChap/FACT"/>
</dbReference>
<keyword evidence="8 9" id="KW-0539">Nucleus</keyword>
<evidence type="ECO:0000256" key="9">
    <source>
        <dbReference type="PROSITE-ProRule" id="PRU00267"/>
    </source>
</evidence>
<gene>
    <name evidence="13" type="ORF">ODALV1_LOCUS2064</name>
</gene>
<feature type="compositionally biased region" description="Basic and acidic residues" evidence="11">
    <location>
        <begin position="590"/>
        <end position="611"/>
    </location>
</feature>
<protein>
    <recommendedName>
        <fullName evidence="10">FACT complex subunit SSRP1</fullName>
    </recommendedName>
</protein>
<dbReference type="InterPro" id="IPR009071">
    <property type="entry name" value="HMG_box_dom"/>
</dbReference>
<sequence>MAKALDGGMEFQDALLEQRGAMQKGRLKFMDTNIVFKNSKTGKVEQIASTDIDVVTWQRFAGHWGIRIFTKNGALHRLGGFREGDKEKIAKIFTSKYNNSMLDKELCLRGWNWGTAKFQGSVLSFEVAKDLDFEVPLNYVSQCTTGKNEVTLEFHQNDDAPVSLMELRFHIPSSELAGDDPVENFKDQVMGKASIISAVGDAIAIFREIQCLTPRGRYDIKIFQTFFQLHGKTFDYKIPMSTVLRLFLLPHKDGRQMFFVVSLDPPIKQGQTRYHYLTFLFGQEEDDISIELPLSEEELKKKYDGKLEKEISGPLYDVIGKIMKTLVSRKITVPGGFKGHSGTPAITCSYKAAAGYMYPLDRGFIYVHKPPLHIRFEELSSVNFARSGGSTRSFDFEVETKSGVVHTFSSIEKEEYPKLFDFISEKKLRVKNRGKLDNQPYTGDFDNSDEEAEPDAYLARVKAEAEERSDDESLEEESEDEDYNPDKDPKKAEAEDSVGSSGSGSDEDEGTDPDEIGSDMDTSPKKKKERKPKREKKEGGERRKKKKGDRDPDAPKRPMSGYFIWLNSNRESLKKKFPGLSLTEFTKKAGEEWKKMEDKTKWDAKAKQAKEEYEEQMIEYKKKKEGEAPKASASSSSGKSKSSKSKSSPIKKADTSTGSGKGYLSKEFISDSSSSDEGGSKKKGKKESGSKGSAKGKAKPAKKKESESEPEASGSGSGSESGSGSD</sequence>
<dbReference type="Proteomes" id="UP001642540">
    <property type="component" value="Unassembled WGS sequence"/>
</dbReference>
<dbReference type="PANTHER" id="PTHR45849:SF1">
    <property type="entry name" value="FACT COMPLEX SUBUNIT SSRP1"/>
    <property type="match status" value="1"/>
</dbReference>
<dbReference type="InterPro" id="IPR024954">
    <property type="entry name" value="SSRP1_DD"/>
</dbReference>
<feature type="compositionally biased region" description="Acidic residues" evidence="11">
    <location>
        <begin position="505"/>
        <end position="518"/>
    </location>
</feature>
<evidence type="ECO:0000256" key="3">
    <source>
        <dbReference type="ARBA" id="ARBA00022705"/>
    </source>
</evidence>
<feature type="compositionally biased region" description="Acidic residues" evidence="11">
    <location>
        <begin position="467"/>
        <end position="483"/>
    </location>
</feature>
<dbReference type="CDD" id="cd13231">
    <property type="entry name" value="PH2_SSRP1-like"/>
    <property type="match status" value="1"/>
</dbReference>
<feature type="compositionally biased region" description="Low complexity" evidence="11">
    <location>
        <begin position="629"/>
        <end position="650"/>
    </location>
</feature>